<feature type="compositionally biased region" description="Polar residues" evidence="1">
    <location>
        <begin position="8"/>
        <end position="18"/>
    </location>
</feature>
<dbReference type="AlphaFoldDB" id="A0AAV4VL67"/>
<keyword evidence="3" id="KW-1185">Reference proteome</keyword>
<sequence>MPIFSHLSIDSSIEMSGSDNDDMKDVPSPREKNRLSEMTLPDSVVRSPLLTTLSDKFIINHAKIAINLKVRLSASWFQNYSLTANQIWPSYISKRSKLQKPTCSHYVPKLT</sequence>
<comment type="caution">
    <text evidence="2">The sequence shown here is derived from an EMBL/GenBank/DDBJ whole genome shotgun (WGS) entry which is preliminary data.</text>
</comment>
<accession>A0AAV4VL67</accession>
<dbReference type="EMBL" id="BPLQ01013215">
    <property type="protein sequence ID" value="GIY70670.1"/>
    <property type="molecule type" value="Genomic_DNA"/>
</dbReference>
<feature type="region of interest" description="Disordered" evidence="1">
    <location>
        <begin position="1"/>
        <end position="36"/>
    </location>
</feature>
<evidence type="ECO:0000256" key="1">
    <source>
        <dbReference type="SAM" id="MobiDB-lite"/>
    </source>
</evidence>
<gene>
    <name evidence="2" type="ORF">CDAR_189821</name>
</gene>
<dbReference type="Proteomes" id="UP001054837">
    <property type="component" value="Unassembled WGS sequence"/>
</dbReference>
<feature type="compositionally biased region" description="Basic and acidic residues" evidence="1">
    <location>
        <begin position="21"/>
        <end position="35"/>
    </location>
</feature>
<evidence type="ECO:0000313" key="2">
    <source>
        <dbReference type="EMBL" id="GIY70670.1"/>
    </source>
</evidence>
<reference evidence="2 3" key="1">
    <citation type="submission" date="2021-06" db="EMBL/GenBank/DDBJ databases">
        <title>Caerostris darwini draft genome.</title>
        <authorList>
            <person name="Kono N."/>
            <person name="Arakawa K."/>
        </authorList>
    </citation>
    <scope>NUCLEOTIDE SEQUENCE [LARGE SCALE GENOMIC DNA]</scope>
</reference>
<protein>
    <submittedName>
        <fullName evidence="2">Uncharacterized protein</fullName>
    </submittedName>
</protein>
<name>A0AAV4VL67_9ARAC</name>
<proteinExistence type="predicted"/>
<evidence type="ECO:0000313" key="3">
    <source>
        <dbReference type="Proteomes" id="UP001054837"/>
    </source>
</evidence>
<organism evidence="2 3">
    <name type="scientific">Caerostris darwini</name>
    <dbReference type="NCBI Taxonomy" id="1538125"/>
    <lineage>
        <taxon>Eukaryota</taxon>
        <taxon>Metazoa</taxon>
        <taxon>Ecdysozoa</taxon>
        <taxon>Arthropoda</taxon>
        <taxon>Chelicerata</taxon>
        <taxon>Arachnida</taxon>
        <taxon>Araneae</taxon>
        <taxon>Araneomorphae</taxon>
        <taxon>Entelegynae</taxon>
        <taxon>Araneoidea</taxon>
        <taxon>Araneidae</taxon>
        <taxon>Caerostris</taxon>
    </lineage>
</organism>